<dbReference type="FunFam" id="1.10.520.10:FF:000011">
    <property type="entry name" value="L-ascorbate peroxidase"/>
    <property type="match status" value="1"/>
</dbReference>
<dbReference type="InterPro" id="IPR044831">
    <property type="entry name" value="Ccp1-like"/>
</dbReference>
<dbReference type="EMBL" id="LSRQ01001087">
    <property type="protein sequence ID" value="OAY79462.1"/>
    <property type="molecule type" value="Genomic_DNA"/>
</dbReference>
<keyword evidence="10" id="KW-0408">Iron</keyword>
<dbReference type="PANTHER" id="PTHR31356:SF8">
    <property type="entry name" value="L-ASCORBATE PEROXIDASE 6-RELATED"/>
    <property type="match status" value="1"/>
</dbReference>
<dbReference type="PROSITE" id="PS00435">
    <property type="entry name" value="PEROXIDASE_1"/>
    <property type="match status" value="1"/>
</dbReference>
<keyword evidence="12" id="KW-0812">Transmembrane</keyword>
<accession>A0A199VQI7</accession>
<dbReference type="PANTHER" id="PTHR31356">
    <property type="entry name" value="THYLAKOID LUMENAL 29 KDA PROTEIN, CHLOROPLASTIC-RELATED"/>
    <property type="match status" value="1"/>
</dbReference>
<evidence type="ECO:0000313" key="14">
    <source>
        <dbReference type="EMBL" id="OAY79462.1"/>
    </source>
</evidence>
<dbReference type="InterPro" id="IPR019793">
    <property type="entry name" value="Peroxidases_heam-ligand_BS"/>
</dbReference>
<keyword evidence="9" id="KW-0560">Oxidoreductase</keyword>
<dbReference type="GO" id="GO:0042744">
    <property type="term" value="P:hydrogen peroxide catabolic process"/>
    <property type="evidence" value="ECO:0007669"/>
    <property type="project" value="TreeGrafter"/>
</dbReference>
<comment type="catalytic activity">
    <reaction evidence="11">
        <text>L-ascorbate + H2O2 = L-dehydroascorbate + 2 H2O</text>
        <dbReference type="Rhea" id="RHEA:22996"/>
        <dbReference type="ChEBI" id="CHEBI:15377"/>
        <dbReference type="ChEBI" id="CHEBI:16240"/>
        <dbReference type="ChEBI" id="CHEBI:38290"/>
        <dbReference type="ChEBI" id="CHEBI:58539"/>
        <dbReference type="EC" id="1.11.1.11"/>
    </reaction>
</comment>
<comment type="similarity">
    <text evidence="2">Belongs to the peroxidase family. Ascorbate peroxidase subfamily.</text>
</comment>
<evidence type="ECO:0000256" key="3">
    <source>
        <dbReference type="ARBA" id="ARBA00012940"/>
    </source>
</evidence>
<dbReference type="InterPro" id="IPR002207">
    <property type="entry name" value="Peroxidase_I"/>
</dbReference>
<dbReference type="STRING" id="4615.A0A199VQI7"/>
<evidence type="ECO:0000256" key="2">
    <source>
        <dbReference type="ARBA" id="ARBA00006873"/>
    </source>
</evidence>
<dbReference type="GO" id="GO:0034599">
    <property type="term" value="P:cellular response to oxidative stress"/>
    <property type="evidence" value="ECO:0007669"/>
    <property type="project" value="InterPro"/>
</dbReference>
<dbReference type="PROSITE" id="PS50873">
    <property type="entry name" value="PEROXIDASE_4"/>
    <property type="match status" value="1"/>
</dbReference>
<dbReference type="Gene3D" id="1.10.520.10">
    <property type="match status" value="1"/>
</dbReference>
<sequence>MFRVEHDEASAIRNGLRSVLSKGKAAGMLRLAFHDAGTFDIDGNSGGMNGSIIYELERPENAGLNKSVKVFPLPDVNRRASCLSWADLIAVAGAEAVSLCGGPAIPIRLGRIDARIADPQGKLPQESLDASGLKSCFQKKGFSAQELVVLSGAHTLGGKGFGNPVVFDNAYFKILLEKPWNSNSIQTILVFVLKHNLCLLIVFSVLIFRLLFLSVPSRKAGMSSMIGLPSDRALVEDDECLRFSFIFIDYICSFSMYGNVLRMRTVLRIVELMSELHVARRWIRIYAADQDKFFDDFKNTYIKLVNCGASWKTT</sequence>
<gene>
    <name evidence="14" type="ORF">ACMD2_07515</name>
</gene>
<name>A0A199VQI7_ANACO</name>
<dbReference type="EC" id="1.11.1.11" evidence="3"/>
<proteinExistence type="inferred from homology"/>
<keyword evidence="6" id="KW-0479">Metal-binding</keyword>
<comment type="caution">
    <text evidence="14">The sequence shown here is derived from an EMBL/GenBank/DDBJ whole genome shotgun (WGS) entry which is preliminary data.</text>
</comment>
<dbReference type="PRINTS" id="PR00459">
    <property type="entry name" value="ASPEROXIDASE"/>
</dbReference>
<reference evidence="14 15" key="1">
    <citation type="journal article" date="2016" name="DNA Res.">
        <title>The draft genome of MD-2 pineapple using hybrid error correction of long reads.</title>
        <authorList>
            <person name="Redwan R.M."/>
            <person name="Saidin A."/>
            <person name="Kumar S.V."/>
        </authorList>
    </citation>
    <scope>NUCLEOTIDE SEQUENCE [LARGE SCALE GENOMIC DNA]</scope>
    <source>
        <strain evidence="15">cv. MD2</strain>
        <tissue evidence="14">Leaf</tissue>
    </source>
</reference>
<dbReference type="PROSITE" id="PS00436">
    <property type="entry name" value="PEROXIDASE_2"/>
    <property type="match status" value="1"/>
</dbReference>
<keyword evidence="12" id="KW-1133">Transmembrane helix</keyword>
<keyword evidence="8" id="KW-0630">Potassium</keyword>
<evidence type="ECO:0000256" key="6">
    <source>
        <dbReference type="ARBA" id="ARBA00022723"/>
    </source>
</evidence>
<dbReference type="InterPro" id="IPR010255">
    <property type="entry name" value="Haem_peroxidase_sf"/>
</dbReference>
<dbReference type="InterPro" id="IPR002016">
    <property type="entry name" value="Haem_peroxidase"/>
</dbReference>
<keyword evidence="4 14" id="KW-0575">Peroxidase</keyword>
<organism evidence="14 15">
    <name type="scientific">Ananas comosus</name>
    <name type="common">Pineapple</name>
    <name type="synonym">Ananas ananas</name>
    <dbReference type="NCBI Taxonomy" id="4615"/>
    <lineage>
        <taxon>Eukaryota</taxon>
        <taxon>Viridiplantae</taxon>
        <taxon>Streptophyta</taxon>
        <taxon>Embryophyta</taxon>
        <taxon>Tracheophyta</taxon>
        <taxon>Spermatophyta</taxon>
        <taxon>Magnoliopsida</taxon>
        <taxon>Liliopsida</taxon>
        <taxon>Poales</taxon>
        <taxon>Bromeliaceae</taxon>
        <taxon>Bromelioideae</taxon>
        <taxon>Ananas</taxon>
    </lineage>
</organism>
<evidence type="ECO:0000313" key="15">
    <source>
        <dbReference type="Proteomes" id="UP000092600"/>
    </source>
</evidence>
<evidence type="ECO:0000256" key="12">
    <source>
        <dbReference type="SAM" id="Phobius"/>
    </source>
</evidence>
<evidence type="ECO:0000256" key="1">
    <source>
        <dbReference type="ARBA" id="ARBA00001970"/>
    </source>
</evidence>
<evidence type="ECO:0000256" key="7">
    <source>
        <dbReference type="ARBA" id="ARBA00022837"/>
    </source>
</evidence>
<feature type="transmembrane region" description="Helical" evidence="12">
    <location>
        <begin position="188"/>
        <end position="212"/>
    </location>
</feature>
<evidence type="ECO:0000256" key="9">
    <source>
        <dbReference type="ARBA" id="ARBA00023002"/>
    </source>
</evidence>
<dbReference type="InterPro" id="IPR019794">
    <property type="entry name" value="Peroxidases_AS"/>
</dbReference>
<dbReference type="Gene3D" id="1.10.420.10">
    <property type="entry name" value="Peroxidase, domain 2"/>
    <property type="match status" value="2"/>
</dbReference>
<evidence type="ECO:0000256" key="10">
    <source>
        <dbReference type="ARBA" id="ARBA00023004"/>
    </source>
</evidence>
<dbReference type="SUPFAM" id="SSF48113">
    <property type="entry name" value="Heme-dependent peroxidases"/>
    <property type="match status" value="2"/>
</dbReference>
<dbReference type="GO" id="GO:0020037">
    <property type="term" value="F:heme binding"/>
    <property type="evidence" value="ECO:0007669"/>
    <property type="project" value="InterPro"/>
</dbReference>
<dbReference type="Pfam" id="PF00141">
    <property type="entry name" value="peroxidase"/>
    <property type="match status" value="1"/>
</dbReference>
<keyword evidence="7" id="KW-0106">Calcium</keyword>
<keyword evidence="12" id="KW-0472">Membrane</keyword>
<evidence type="ECO:0000256" key="5">
    <source>
        <dbReference type="ARBA" id="ARBA00022617"/>
    </source>
</evidence>
<feature type="domain" description="Plant heme peroxidase family profile" evidence="13">
    <location>
        <begin position="25"/>
        <end position="304"/>
    </location>
</feature>
<evidence type="ECO:0000256" key="11">
    <source>
        <dbReference type="ARBA" id="ARBA00047994"/>
    </source>
</evidence>
<protein>
    <recommendedName>
        <fullName evidence="3">L-ascorbate peroxidase</fullName>
        <ecNumber evidence="3">1.11.1.11</ecNumber>
    </recommendedName>
</protein>
<dbReference type="GO" id="GO:0000302">
    <property type="term" value="P:response to reactive oxygen species"/>
    <property type="evidence" value="ECO:0007669"/>
    <property type="project" value="TreeGrafter"/>
</dbReference>
<dbReference type="Proteomes" id="UP000092600">
    <property type="component" value="Unassembled WGS sequence"/>
</dbReference>
<dbReference type="PRINTS" id="PR00458">
    <property type="entry name" value="PEROXIDASE"/>
</dbReference>
<evidence type="ECO:0000256" key="4">
    <source>
        <dbReference type="ARBA" id="ARBA00022559"/>
    </source>
</evidence>
<dbReference type="AlphaFoldDB" id="A0A199VQI7"/>
<evidence type="ECO:0000259" key="13">
    <source>
        <dbReference type="PROSITE" id="PS50873"/>
    </source>
</evidence>
<dbReference type="GO" id="GO:0046872">
    <property type="term" value="F:metal ion binding"/>
    <property type="evidence" value="ECO:0007669"/>
    <property type="project" value="UniProtKB-KW"/>
</dbReference>
<evidence type="ECO:0000256" key="8">
    <source>
        <dbReference type="ARBA" id="ARBA00022958"/>
    </source>
</evidence>
<keyword evidence="5" id="KW-0349">Heme</keyword>
<dbReference type="GO" id="GO:0016688">
    <property type="term" value="F:L-ascorbate peroxidase activity"/>
    <property type="evidence" value="ECO:0007669"/>
    <property type="project" value="UniProtKB-EC"/>
</dbReference>
<comment type="cofactor">
    <cofactor evidence="1">
        <name>heme b</name>
        <dbReference type="ChEBI" id="CHEBI:60344"/>
    </cofactor>
</comment>